<evidence type="ECO:0000313" key="2">
    <source>
        <dbReference type="Proteomes" id="UP000053732"/>
    </source>
</evidence>
<gene>
    <name evidence="1" type="ORF">PCAMFM013_S061g000034</name>
</gene>
<reference evidence="1 2" key="1">
    <citation type="journal article" date="2014" name="Nat. Commun.">
        <title>Multiple recent horizontal transfers of a large genomic region in cheese making fungi.</title>
        <authorList>
            <person name="Cheeseman K."/>
            <person name="Ropars J."/>
            <person name="Renault P."/>
            <person name="Dupont J."/>
            <person name="Gouzy J."/>
            <person name="Branca A."/>
            <person name="Abraham A.L."/>
            <person name="Ceppi M."/>
            <person name="Conseiller E."/>
            <person name="Debuchy R."/>
            <person name="Malagnac F."/>
            <person name="Goarin A."/>
            <person name="Silar P."/>
            <person name="Lacoste S."/>
            <person name="Sallet E."/>
            <person name="Bensimon A."/>
            <person name="Giraud T."/>
            <person name="Brygoo Y."/>
        </authorList>
    </citation>
    <scope>NUCLEOTIDE SEQUENCE [LARGE SCALE GENOMIC DNA]</scope>
    <source>
        <strain evidence="2">FM 013</strain>
    </source>
</reference>
<keyword evidence="2" id="KW-1185">Reference proteome</keyword>
<organism evidence="1 2">
    <name type="scientific">Penicillium camemberti (strain FM 013)</name>
    <dbReference type="NCBI Taxonomy" id="1429867"/>
    <lineage>
        <taxon>Eukaryota</taxon>
        <taxon>Fungi</taxon>
        <taxon>Dikarya</taxon>
        <taxon>Ascomycota</taxon>
        <taxon>Pezizomycotina</taxon>
        <taxon>Eurotiomycetes</taxon>
        <taxon>Eurotiomycetidae</taxon>
        <taxon>Eurotiales</taxon>
        <taxon>Aspergillaceae</taxon>
        <taxon>Penicillium</taxon>
    </lineage>
</organism>
<proteinExistence type="predicted"/>
<dbReference type="Proteomes" id="UP000053732">
    <property type="component" value="Unassembled WGS sequence"/>
</dbReference>
<protein>
    <submittedName>
        <fullName evidence="1">Str. FM013</fullName>
    </submittedName>
</protein>
<evidence type="ECO:0000313" key="1">
    <source>
        <dbReference type="EMBL" id="CRL30860.1"/>
    </source>
</evidence>
<dbReference type="EMBL" id="HG793194">
    <property type="protein sequence ID" value="CRL30860.1"/>
    <property type="molecule type" value="Genomic_DNA"/>
</dbReference>
<name>A0A0G4PWW8_PENC3</name>
<dbReference type="AlphaFoldDB" id="A0A0G4PWW8"/>
<accession>A0A0G4PWW8</accession>
<sequence length="77" mass="8995">MAQVIAPFESLNLILTECLTASGPMRGFIIRDQALKLLKYIQTYTEEYNLFQNPRVYFEIGRWMERLSPGNHDEQGK</sequence>